<gene>
    <name evidence="1" type="ORF">RCL2_002407600</name>
</gene>
<dbReference type="Proteomes" id="UP000615446">
    <property type="component" value="Unassembled WGS sequence"/>
</dbReference>
<evidence type="ECO:0000313" key="1">
    <source>
        <dbReference type="EMBL" id="GES97485.1"/>
    </source>
</evidence>
<accession>A0A8H3M4A7</accession>
<reference evidence="1" key="1">
    <citation type="submission" date="2019-10" db="EMBL/GenBank/DDBJ databases">
        <title>Conservation and host-specific expression of non-tandemly repeated heterogenous ribosome RNA gene in arbuscular mycorrhizal fungi.</title>
        <authorList>
            <person name="Maeda T."/>
            <person name="Kobayashi Y."/>
            <person name="Nakagawa T."/>
            <person name="Ezawa T."/>
            <person name="Yamaguchi K."/>
            <person name="Bino T."/>
            <person name="Nishimoto Y."/>
            <person name="Shigenobu S."/>
            <person name="Kawaguchi M."/>
        </authorList>
    </citation>
    <scope>NUCLEOTIDE SEQUENCE</scope>
    <source>
        <strain evidence="1">HR1</strain>
    </source>
</reference>
<name>A0A8H3M4A7_9GLOM</name>
<sequence length="70" mass="8706">MEKTKMYCDKWSFTTAVRLFDENCNENELDPKWKRKRSFINDFLFKANIIWTLFRRNIANYTVQQEKNIY</sequence>
<evidence type="ECO:0000313" key="2">
    <source>
        <dbReference type="Proteomes" id="UP000615446"/>
    </source>
</evidence>
<comment type="caution">
    <text evidence="1">The sequence shown here is derived from an EMBL/GenBank/DDBJ whole genome shotgun (WGS) entry which is preliminary data.</text>
</comment>
<dbReference type="EMBL" id="BLAL01000259">
    <property type="protein sequence ID" value="GES97485.1"/>
    <property type="molecule type" value="Genomic_DNA"/>
</dbReference>
<proteinExistence type="predicted"/>
<organism evidence="1 2">
    <name type="scientific">Rhizophagus clarus</name>
    <dbReference type="NCBI Taxonomy" id="94130"/>
    <lineage>
        <taxon>Eukaryota</taxon>
        <taxon>Fungi</taxon>
        <taxon>Fungi incertae sedis</taxon>
        <taxon>Mucoromycota</taxon>
        <taxon>Glomeromycotina</taxon>
        <taxon>Glomeromycetes</taxon>
        <taxon>Glomerales</taxon>
        <taxon>Glomeraceae</taxon>
        <taxon>Rhizophagus</taxon>
    </lineage>
</organism>
<dbReference type="AlphaFoldDB" id="A0A8H3M4A7"/>
<protein>
    <submittedName>
        <fullName evidence="1">Uncharacterized protein</fullName>
    </submittedName>
</protein>